<evidence type="ECO:0000313" key="11">
    <source>
        <dbReference type="Proteomes" id="UP000214689"/>
    </source>
</evidence>
<evidence type="ECO:0000256" key="3">
    <source>
        <dbReference type="ARBA" id="ARBA00022741"/>
    </source>
</evidence>
<dbReference type="InterPro" id="IPR036640">
    <property type="entry name" value="ABC1_TM_sf"/>
</dbReference>
<dbReference type="Proteomes" id="UP000214689">
    <property type="component" value="Chromosome"/>
</dbReference>
<feature type="domain" description="ABC transporter" evidence="8">
    <location>
        <begin position="343"/>
        <end position="577"/>
    </location>
</feature>
<feature type="domain" description="ABC transmembrane type-1" evidence="9">
    <location>
        <begin position="28"/>
        <end position="311"/>
    </location>
</feature>
<dbReference type="InterPro" id="IPR027417">
    <property type="entry name" value="P-loop_NTPase"/>
</dbReference>
<dbReference type="PROSITE" id="PS50893">
    <property type="entry name" value="ABC_TRANSPORTER_2"/>
    <property type="match status" value="1"/>
</dbReference>
<evidence type="ECO:0000256" key="6">
    <source>
        <dbReference type="ARBA" id="ARBA00023136"/>
    </source>
</evidence>
<proteinExistence type="predicted"/>
<dbReference type="GO" id="GO:0015421">
    <property type="term" value="F:ABC-type oligopeptide transporter activity"/>
    <property type="evidence" value="ECO:0007669"/>
    <property type="project" value="TreeGrafter"/>
</dbReference>
<dbReference type="Gene3D" id="1.20.1560.10">
    <property type="entry name" value="ABC transporter type 1, transmembrane domain"/>
    <property type="match status" value="1"/>
</dbReference>
<dbReference type="GO" id="GO:0005524">
    <property type="term" value="F:ATP binding"/>
    <property type="evidence" value="ECO:0007669"/>
    <property type="project" value="UniProtKB-KW"/>
</dbReference>
<dbReference type="GO" id="GO:0005886">
    <property type="term" value="C:plasma membrane"/>
    <property type="evidence" value="ECO:0007669"/>
    <property type="project" value="UniProtKB-SubCell"/>
</dbReference>
<dbReference type="RefSeq" id="WP_094234622.1">
    <property type="nucleotide sequence ID" value="NZ_CP016199.1"/>
</dbReference>
<dbReference type="SUPFAM" id="SSF90123">
    <property type="entry name" value="ABC transporter transmembrane region"/>
    <property type="match status" value="1"/>
</dbReference>
<name>A0A223ATS9_9FIRM</name>
<dbReference type="OrthoDB" id="9762778at2"/>
<dbReference type="SMART" id="SM00382">
    <property type="entry name" value="AAA"/>
    <property type="match status" value="1"/>
</dbReference>
<sequence>MNDSSGRQGSNALAIIKRFASTRKSKYIFSVIFALLGVICSLIPYYLMSCIVVKLLDGVRDWNAYENYFIWMIILWTLRALLHSVSTGFSHAATFAVLGDIRKALCFKLTRMPLGDVKRIPSGSLKSIIVERVDSLETTLAHIVPEFTANLIAPVAVLVYIFTINWKLGIASIMTLPVAAFCMGMMTRNAGSRWADCVEKTKILNDTAVEYINGIEVIKAFGKTDSSYEKFEKAAHDGAYCFIDWMKATILFFTIGMAITPTTILTIIPVGGILFMHGSITAGELITVLILSVGMLAPLITVMSYTDDMAKIEIVFGEVQGILDRKEMERPEETIRQPEGNDIVIKNVRFSYEEGTEILHGVNLSIKEGSVNALVGPSGSGKSTIARLISALWDVDSGEITFGGVNIKDMSWDDYNTKIAYVAQDNYLFNRSVMDNIRMGRKGASDEDVIEAAKRCGCHDFIMRLEKGYDTIVGDAGGHLSGGERQRISIARAMLKGAPIVILDEATAYTDPESEAVIQRSIASMIKGKTLIVIAHRLSTIVDADQIIVVDDGHIDDIGTHEQLLEKKGLYNKMWIAHVSARDTVDGGEADV</sequence>
<evidence type="ECO:0000256" key="2">
    <source>
        <dbReference type="ARBA" id="ARBA00022692"/>
    </source>
</evidence>
<feature type="transmembrane region" description="Helical" evidence="7">
    <location>
        <begin position="168"/>
        <end position="186"/>
    </location>
</feature>
<evidence type="ECO:0000256" key="1">
    <source>
        <dbReference type="ARBA" id="ARBA00004651"/>
    </source>
</evidence>
<dbReference type="PROSITE" id="PS00211">
    <property type="entry name" value="ABC_TRANSPORTER_1"/>
    <property type="match status" value="1"/>
</dbReference>
<dbReference type="InterPro" id="IPR017871">
    <property type="entry name" value="ABC_transporter-like_CS"/>
</dbReference>
<reference evidence="11" key="1">
    <citation type="submission" date="2016-05" db="EMBL/GenBank/DDBJ databases">
        <authorList>
            <person name="Holder M.E."/>
            <person name="Ajami N.J."/>
            <person name="Petrosino J.F."/>
        </authorList>
    </citation>
    <scope>NUCLEOTIDE SEQUENCE [LARGE SCALE GENOMIC DNA]</scope>
    <source>
        <strain evidence="11">ATCC 700696</strain>
    </source>
</reference>
<comment type="subcellular location">
    <subcellularLocation>
        <location evidence="1">Cell membrane</location>
        <topology evidence="1">Multi-pass membrane protein</topology>
    </subcellularLocation>
</comment>
<dbReference type="PANTHER" id="PTHR43394">
    <property type="entry name" value="ATP-DEPENDENT PERMEASE MDL1, MITOCHONDRIAL"/>
    <property type="match status" value="1"/>
</dbReference>
<evidence type="ECO:0000256" key="7">
    <source>
        <dbReference type="SAM" id="Phobius"/>
    </source>
</evidence>
<dbReference type="PANTHER" id="PTHR43394:SF1">
    <property type="entry name" value="ATP-BINDING CASSETTE SUB-FAMILY B MEMBER 10, MITOCHONDRIAL"/>
    <property type="match status" value="1"/>
</dbReference>
<dbReference type="InterPro" id="IPR011527">
    <property type="entry name" value="ABC1_TM_dom"/>
</dbReference>
<dbReference type="InterPro" id="IPR003439">
    <property type="entry name" value="ABC_transporter-like_ATP-bd"/>
</dbReference>
<feature type="transmembrane region" description="Helical" evidence="7">
    <location>
        <begin position="282"/>
        <end position="302"/>
    </location>
</feature>
<organism evidence="10 11">
    <name type="scientific">Mogibacterium pumilum</name>
    <dbReference type="NCBI Taxonomy" id="86332"/>
    <lineage>
        <taxon>Bacteria</taxon>
        <taxon>Bacillati</taxon>
        <taxon>Bacillota</taxon>
        <taxon>Clostridia</taxon>
        <taxon>Peptostreptococcales</taxon>
        <taxon>Anaerovoracaceae</taxon>
        <taxon>Mogibacterium</taxon>
    </lineage>
</organism>
<dbReference type="SUPFAM" id="SSF52540">
    <property type="entry name" value="P-loop containing nucleoside triphosphate hydrolases"/>
    <property type="match status" value="1"/>
</dbReference>
<keyword evidence="4" id="KW-0067">ATP-binding</keyword>
<keyword evidence="3" id="KW-0547">Nucleotide-binding</keyword>
<keyword evidence="5 7" id="KW-1133">Transmembrane helix</keyword>
<dbReference type="AlphaFoldDB" id="A0A223ATS9"/>
<dbReference type="PROSITE" id="PS50929">
    <property type="entry name" value="ABC_TM1F"/>
    <property type="match status" value="1"/>
</dbReference>
<feature type="transmembrane region" description="Helical" evidence="7">
    <location>
        <begin position="68"/>
        <end position="98"/>
    </location>
</feature>
<dbReference type="InterPro" id="IPR039421">
    <property type="entry name" value="Type_1_exporter"/>
</dbReference>
<feature type="transmembrane region" description="Helical" evidence="7">
    <location>
        <begin position="27"/>
        <end position="48"/>
    </location>
</feature>
<dbReference type="InterPro" id="IPR003593">
    <property type="entry name" value="AAA+_ATPase"/>
</dbReference>
<evidence type="ECO:0000259" key="8">
    <source>
        <dbReference type="PROSITE" id="PS50893"/>
    </source>
</evidence>
<feature type="transmembrane region" description="Helical" evidence="7">
    <location>
        <begin position="140"/>
        <end position="162"/>
    </location>
</feature>
<keyword evidence="11" id="KW-1185">Reference proteome</keyword>
<dbReference type="Pfam" id="PF00005">
    <property type="entry name" value="ABC_tran"/>
    <property type="match status" value="1"/>
</dbReference>
<accession>A0A223ATS9</accession>
<keyword evidence="6 7" id="KW-0472">Membrane</keyword>
<dbReference type="Gene3D" id="3.40.50.300">
    <property type="entry name" value="P-loop containing nucleotide triphosphate hydrolases"/>
    <property type="match status" value="1"/>
</dbReference>
<dbReference type="FunFam" id="3.40.50.300:FF:000218">
    <property type="entry name" value="Multidrug ABC transporter ATP-binding protein"/>
    <property type="match status" value="1"/>
</dbReference>
<keyword evidence="2 7" id="KW-0812">Transmembrane</keyword>
<evidence type="ECO:0000313" key="10">
    <source>
        <dbReference type="EMBL" id="ASS38387.1"/>
    </source>
</evidence>
<dbReference type="Pfam" id="PF00664">
    <property type="entry name" value="ABC_membrane"/>
    <property type="match status" value="1"/>
</dbReference>
<feature type="transmembrane region" description="Helical" evidence="7">
    <location>
        <begin position="250"/>
        <end position="276"/>
    </location>
</feature>
<evidence type="ECO:0000256" key="5">
    <source>
        <dbReference type="ARBA" id="ARBA00022989"/>
    </source>
</evidence>
<dbReference type="EMBL" id="CP016199">
    <property type="protein sequence ID" value="ASS38387.1"/>
    <property type="molecule type" value="Genomic_DNA"/>
</dbReference>
<dbReference type="GO" id="GO:0016887">
    <property type="term" value="F:ATP hydrolysis activity"/>
    <property type="evidence" value="ECO:0007669"/>
    <property type="project" value="InterPro"/>
</dbReference>
<gene>
    <name evidence="10" type="ORF">AXF17_08265</name>
</gene>
<protein>
    <submittedName>
        <fullName evidence="10">Multidrug ABC transporter permease</fullName>
    </submittedName>
</protein>
<evidence type="ECO:0000259" key="9">
    <source>
        <dbReference type="PROSITE" id="PS50929"/>
    </source>
</evidence>
<dbReference type="CDD" id="cd07346">
    <property type="entry name" value="ABC_6TM_exporters"/>
    <property type="match status" value="1"/>
</dbReference>
<evidence type="ECO:0000256" key="4">
    <source>
        <dbReference type="ARBA" id="ARBA00022840"/>
    </source>
</evidence>